<feature type="region of interest" description="Disordered" evidence="1">
    <location>
        <begin position="1"/>
        <end position="23"/>
    </location>
</feature>
<reference evidence="4 5" key="1">
    <citation type="submission" date="2017-10" db="EMBL/GenBank/DDBJ databases">
        <title>Sequencing the genomes of 1000 actinobacteria strains.</title>
        <authorList>
            <person name="Klenk H.-P."/>
        </authorList>
    </citation>
    <scope>NUCLEOTIDE SEQUENCE [LARGE SCALE GENOMIC DNA]</scope>
    <source>
        <strain evidence="4 5">DSM 21574</strain>
    </source>
</reference>
<feature type="region of interest" description="Disordered" evidence="1">
    <location>
        <begin position="58"/>
        <end position="131"/>
    </location>
</feature>
<feature type="compositionally biased region" description="Acidic residues" evidence="1">
    <location>
        <begin position="87"/>
        <end position="124"/>
    </location>
</feature>
<gene>
    <name evidence="4" type="ORF">ATL41_2122</name>
</gene>
<evidence type="ECO:0000256" key="2">
    <source>
        <dbReference type="SAM" id="Phobius"/>
    </source>
</evidence>
<sequence length="219" mass="23273">MTDYPYPADEFDEAPAGGQSAGIHRAPRSRWSRIWPFLAVLLIFAALAAGLYVWFTSHSPSKPTQPSVTTTAAQDPTPTETTPTETGPEETTPEETTPEESDEPTTDDATDDTTDDADETDEPATQEPDRSVTVRVLNATRIQGLAAGAVNDVKALGYTDVSGDNYRGNPVSSSQVWYKSPEHAAAAREIAEKLGISAVSEVSSLVGPVSVILSSDFAS</sequence>
<organism evidence="4 5">
    <name type="scientific">Flavimobilis soli</name>
    <dbReference type="NCBI Taxonomy" id="442709"/>
    <lineage>
        <taxon>Bacteria</taxon>
        <taxon>Bacillati</taxon>
        <taxon>Actinomycetota</taxon>
        <taxon>Actinomycetes</taxon>
        <taxon>Micrococcales</taxon>
        <taxon>Jonesiaceae</taxon>
        <taxon>Flavimobilis</taxon>
    </lineage>
</organism>
<dbReference type="PANTHER" id="PTHR33392">
    <property type="entry name" value="POLYISOPRENYL-TEICHOIC ACID--PEPTIDOGLYCAN TEICHOIC ACID TRANSFERASE TAGU"/>
    <property type="match status" value="1"/>
</dbReference>
<proteinExistence type="predicted"/>
<dbReference type="Gene3D" id="3.30.70.2390">
    <property type="match status" value="1"/>
</dbReference>
<feature type="compositionally biased region" description="Low complexity" evidence="1">
    <location>
        <begin position="69"/>
        <end position="86"/>
    </location>
</feature>
<keyword evidence="2" id="KW-0812">Transmembrane</keyword>
<dbReference type="AlphaFoldDB" id="A0A2A9EEY7"/>
<evidence type="ECO:0000259" key="3">
    <source>
        <dbReference type="Pfam" id="PF13399"/>
    </source>
</evidence>
<dbReference type="EMBL" id="PDJH01000001">
    <property type="protein sequence ID" value="PFG37363.1"/>
    <property type="molecule type" value="Genomic_DNA"/>
</dbReference>
<accession>A0A2A9EEY7</accession>
<evidence type="ECO:0000256" key="1">
    <source>
        <dbReference type="SAM" id="MobiDB-lite"/>
    </source>
</evidence>
<protein>
    <submittedName>
        <fullName evidence="4">LytR cell envelope-related transcriptional attenuator</fullName>
    </submittedName>
</protein>
<name>A0A2A9EEY7_9MICO</name>
<evidence type="ECO:0000313" key="5">
    <source>
        <dbReference type="Proteomes" id="UP000221394"/>
    </source>
</evidence>
<feature type="transmembrane region" description="Helical" evidence="2">
    <location>
        <begin position="34"/>
        <end position="55"/>
    </location>
</feature>
<keyword evidence="2" id="KW-1133">Transmembrane helix</keyword>
<dbReference type="PANTHER" id="PTHR33392:SF6">
    <property type="entry name" value="POLYISOPRENYL-TEICHOIC ACID--PEPTIDOGLYCAN TEICHOIC ACID TRANSFERASE TAGU"/>
    <property type="match status" value="1"/>
</dbReference>
<comment type="caution">
    <text evidence="4">The sequence shown here is derived from an EMBL/GenBank/DDBJ whole genome shotgun (WGS) entry which is preliminary data.</text>
</comment>
<dbReference type="OrthoDB" id="5147502at2"/>
<dbReference type="RefSeq" id="WP_143556608.1">
    <property type="nucleotide sequence ID" value="NZ_PDJH01000001.1"/>
</dbReference>
<dbReference type="InterPro" id="IPR027381">
    <property type="entry name" value="LytR/CpsA/Psr_C"/>
</dbReference>
<keyword evidence="5" id="KW-1185">Reference proteome</keyword>
<dbReference type="InterPro" id="IPR050922">
    <property type="entry name" value="LytR/CpsA/Psr_CW_biosynth"/>
</dbReference>
<feature type="compositionally biased region" description="Polar residues" evidence="1">
    <location>
        <begin position="58"/>
        <end position="68"/>
    </location>
</feature>
<evidence type="ECO:0000313" key="4">
    <source>
        <dbReference type="EMBL" id="PFG37363.1"/>
    </source>
</evidence>
<dbReference type="Pfam" id="PF13399">
    <property type="entry name" value="LytR_C"/>
    <property type="match status" value="1"/>
</dbReference>
<dbReference type="Proteomes" id="UP000221394">
    <property type="component" value="Unassembled WGS sequence"/>
</dbReference>
<feature type="domain" description="LytR/CpsA/Psr regulator C-terminal" evidence="3">
    <location>
        <begin position="131"/>
        <end position="217"/>
    </location>
</feature>
<keyword evidence="2" id="KW-0472">Membrane</keyword>